<keyword evidence="3" id="KW-1185">Reference proteome</keyword>
<dbReference type="Proteomes" id="UP000199473">
    <property type="component" value="Unassembled WGS sequence"/>
</dbReference>
<dbReference type="STRING" id="1123062.SAMN02745775_106165"/>
<sequence length="138" mass="15311">MDSGDRRLHRVIYTSRLHGEALAAEEATVASIMDSARRNNPRRGVTGVLVHGKGCFAQVLEGRPLVVRGLLTVIQRDPRHTAMRIVKVDVVEDRIFPAWSMALLRDLDEVPAEFADGNASLLMLMRMRTLLHTGELGA</sequence>
<proteinExistence type="predicted"/>
<dbReference type="Pfam" id="PF04940">
    <property type="entry name" value="BLUF"/>
    <property type="match status" value="1"/>
</dbReference>
<accession>A0A1I4BWP4</accession>
<dbReference type="EMBL" id="FOSQ01000006">
    <property type="protein sequence ID" value="SFK72587.1"/>
    <property type="molecule type" value="Genomic_DNA"/>
</dbReference>
<evidence type="ECO:0000313" key="2">
    <source>
        <dbReference type="EMBL" id="SFK72587.1"/>
    </source>
</evidence>
<dbReference type="Gene3D" id="3.30.70.100">
    <property type="match status" value="1"/>
</dbReference>
<dbReference type="SUPFAM" id="SSF54975">
    <property type="entry name" value="Acylphosphatase/BLUF domain-like"/>
    <property type="match status" value="1"/>
</dbReference>
<dbReference type="PROSITE" id="PS50925">
    <property type="entry name" value="BLUF"/>
    <property type="match status" value="1"/>
</dbReference>
<dbReference type="AlphaFoldDB" id="A0A1I4BWP4"/>
<gene>
    <name evidence="2" type="ORF">SAMN02745775_106165</name>
</gene>
<organism evidence="2 3">
    <name type="scientific">Falsiroseomonas stagni DSM 19981</name>
    <dbReference type="NCBI Taxonomy" id="1123062"/>
    <lineage>
        <taxon>Bacteria</taxon>
        <taxon>Pseudomonadati</taxon>
        <taxon>Pseudomonadota</taxon>
        <taxon>Alphaproteobacteria</taxon>
        <taxon>Acetobacterales</taxon>
        <taxon>Roseomonadaceae</taxon>
        <taxon>Falsiroseomonas</taxon>
    </lineage>
</organism>
<evidence type="ECO:0000259" key="1">
    <source>
        <dbReference type="PROSITE" id="PS50925"/>
    </source>
</evidence>
<feature type="domain" description="BLUF" evidence="1">
    <location>
        <begin position="8"/>
        <end position="102"/>
    </location>
</feature>
<dbReference type="GO" id="GO:0009882">
    <property type="term" value="F:blue light photoreceptor activity"/>
    <property type="evidence" value="ECO:0007669"/>
    <property type="project" value="InterPro"/>
</dbReference>
<reference evidence="2 3" key="1">
    <citation type="submission" date="2016-10" db="EMBL/GenBank/DDBJ databases">
        <authorList>
            <person name="de Groot N.N."/>
        </authorList>
    </citation>
    <scope>NUCLEOTIDE SEQUENCE [LARGE SCALE GENOMIC DNA]</scope>
    <source>
        <strain evidence="2 3">DSM 19981</strain>
    </source>
</reference>
<dbReference type="SMART" id="SM01034">
    <property type="entry name" value="BLUF"/>
    <property type="match status" value="1"/>
</dbReference>
<protein>
    <submittedName>
        <fullName evidence="2">Sensors of blue-light using FAD</fullName>
    </submittedName>
</protein>
<dbReference type="GO" id="GO:0071949">
    <property type="term" value="F:FAD binding"/>
    <property type="evidence" value="ECO:0007669"/>
    <property type="project" value="InterPro"/>
</dbReference>
<evidence type="ECO:0000313" key="3">
    <source>
        <dbReference type="Proteomes" id="UP000199473"/>
    </source>
</evidence>
<dbReference type="InterPro" id="IPR036046">
    <property type="entry name" value="Acylphosphatase-like_dom_sf"/>
</dbReference>
<dbReference type="InterPro" id="IPR007024">
    <property type="entry name" value="BLUF_domain"/>
</dbReference>
<dbReference type="RefSeq" id="WP_175533983.1">
    <property type="nucleotide sequence ID" value="NZ_FOSQ01000006.1"/>
</dbReference>
<name>A0A1I4BWP4_9PROT</name>